<dbReference type="OrthoDB" id="288532at2"/>
<dbReference type="AlphaFoldDB" id="A0A1L3I414"/>
<dbReference type="Proteomes" id="UP000183859">
    <property type="component" value="Chromosome"/>
</dbReference>
<evidence type="ECO:0000313" key="3">
    <source>
        <dbReference type="Proteomes" id="UP000183859"/>
    </source>
</evidence>
<proteinExistence type="predicted"/>
<dbReference type="RefSeq" id="WP_072504502.1">
    <property type="nucleotide sequence ID" value="NZ_CP016364.1"/>
</dbReference>
<dbReference type="SUPFAM" id="SSF52540">
    <property type="entry name" value="P-loop containing nucleoside triphosphate hydrolases"/>
    <property type="match status" value="2"/>
</dbReference>
<dbReference type="STRING" id="1844006.PhaeoP97_01459"/>
<dbReference type="KEGG" id="php:PhaeoP97_01459"/>
<evidence type="ECO:0000313" key="2">
    <source>
        <dbReference type="EMBL" id="APG46880.1"/>
    </source>
</evidence>
<accession>A0A1L3I414</accession>
<gene>
    <name evidence="2" type="ORF">PhaeoP97_01459</name>
</gene>
<protein>
    <submittedName>
        <fullName evidence="2">Sulfotransferase family protein</fullName>
    </submittedName>
</protein>
<reference evidence="3" key="1">
    <citation type="submission" date="2016-07" db="EMBL/GenBank/DDBJ databases">
        <title>Phaeobacter portensis sp. nov., a tropodithietic acid producing bacterium isolated from a German harbor.</title>
        <authorList>
            <person name="Freese H.M."/>
            <person name="Bunk B."/>
            <person name="Breider S."/>
            <person name="Brinkhoff T."/>
        </authorList>
    </citation>
    <scope>NUCLEOTIDE SEQUENCE [LARGE SCALE GENOMIC DNA]</scope>
    <source>
        <strain evidence="3">P97</strain>
    </source>
</reference>
<name>A0A1L3I414_9RHOB</name>
<evidence type="ECO:0000256" key="1">
    <source>
        <dbReference type="SAM" id="MobiDB-lite"/>
    </source>
</evidence>
<keyword evidence="3" id="KW-1185">Reference proteome</keyword>
<dbReference type="EMBL" id="CP016364">
    <property type="protein sequence ID" value="APG46880.1"/>
    <property type="molecule type" value="Genomic_DNA"/>
</dbReference>
<dbReference type="Gene3D" id="3.40.50.300">
    <property type="entry name" value="P-loop containing nucleotide triphosphate hydrolases"/>
    <property type="match status" value="2"/>
</dbReference>
<dbReference type="GO" id="GO:0016740">
    <property type="term" value="F:transferase activity"/>
    <property type="evidence" value="ECO:0007669"/>
    <property type="project" value="UniProtKB-KW"/>
</dbReference>
<dbReference type="InterPro" id="IPR027417">
    <property type="entry name" value="P-loop_NTPase"/>
</dbReference>
<organism evidence="2 3">
    <name type="scientific">Phaeobacter porticola</name>
    <dbReference type="NCBI Taxonomy" id="1844006"/>
    <lineage>
        <taxon>Bacteria</taxon>
        <taxon>Pseudomonadati</taxon>
        <taxon>Pseudomonadota</taxon>
        <taxon>Alphaproteobacteria</taxon>
        <taxon>Rhodobacterales</taxon>
        <taxon>Roseobacteraceae</taxon>
        <taxon>Phaeobacter</taxon>
    </lineage>
</organism>
<keyword evidence="2" id="KW-0808">Transferase</keyword>
<sequence>MIICHPLKLIFIKTKKVGGTSFEIALSSYCDDGSIITPISPKDEESRRELCYPGPQNHQTQAWPDGNEGTQAFFNHMTAGQIRAAVPQDIWESYTKITIWRDPYDAIISRYYWEGMDKRNIPFDQFVGHFRSVLSENRRIAPLNGPNSPDIFLRYEHLEEDVNALGIDDLWARFSSLSAKGALRPKRGADPATVFAAHPDTADLIEQEAAGEIARFGYARPVATPDPEALKRTTASAPGDMPSGSGAAPDPRPDFIFTLSAGRTGTAWLARFLGENLNIPSVHEPLDLDDYGTRLPSIGHMRHFNTYGMDGPVCEFWEGRLGELQAPYAESNHTLGKCGLIEALVDHGLAPRTTTIILRRNLAKQIASYINRNDFFNITTPWQWYLHPNYRNNILDPSTLTPMGEIGTAIWYALEMEARYAYYKHLYGHQLRFVETTLEEATTADGAARLMQSLGHQRRALLPPKMNASNTNDSTTEALVGEIETLLQRVSFDPEDAAKGFIQRGNRLDVPALPRQSARAGKVAAE</sequence>
<feature type="region of interest" description="Disordered" evidence="1">
    <location>
        <begin position="224"/>
        <end position="252"/>
    </location>
</feature>